<comment type="similarity">
    <text evidence="2 13">Belongs to the LolB family.</text>
</comment>
<dbReference type="GO" id="GO:0009279">
    <property type="term" value="C:cell outer membrane"/>
    <property type="evidence" value="ECO:0007669"/>
    <property type="project" value="UniProtKB-SubCell"/>
</dbReference>
<dbReference type="InterPro" id="IPR029046">
    <property type="entry name" value="LolA/LolB/LppX"/>
</dbReference>
<evidence type="ECO:0000256" key="10">
    <source>
        <dbReference type="ARBA" id="ARBA00023186"/>
    </source>
</evidence>
<dbReference type="PROSITE" id="PS51257">
    <property type="entry name" value="PROKAR_LIPOPROTEIN"/>
    <property type="match status" value="1"/>
</dbReference>
<dbReference type="OrthoDB" id="9797618at2"/>
<keyword evidence="5 13" id="KW-0813">Transport</keyword>
<dbReference type="Proteomes" id="UP000005089">
    <property type="component" value="Unassembled WGS sequence"/>
</dbReference>
<evidence type="ECO:0000256" key="2">
    <source>
        <dbReference type="ARBA" id="ARBA00009696"/>
    </source>
</evidence>
<dbReference type="EMBL" id="GG658170">
    <property type="protein sequence ID" value="EEO30911.1"/>
    <property type="molecule type" value="Genomic_DNA"/>
</dbReference>
<sequence length="213" mass="23648">MKNIFSHLLKKTGLFTVIVITLGLTGCSTMQSINPVNLFSTETARRCVDKVNIKGRFSILYKLDDREESLHGKFGWEQSPENTVVTLMSPLGQTIAKIEITPQMTTFTAPNRAPASAPDAEELIKSQLGWTLPVSGMKGWLQGCATDSRGQSFIATPESTQVFTRDGWQINYASWIDGPTMPLPKRIDLIKGNQDSLNGVDINLKLVIDEWNF</sequence>
<name>C3XCI5_OXAFO</name>
<comment type="function">
    <text evidence="13">Plays a critical role in the incorporation of lipoproteins in the outer membrane after they are released by the LolA protein.</text>
</comment>
<evidence type="ECO:0000256" key="1">
    <source>
        <dbReference type="ARBA" id="ARBA00004459"/>
    </source>
</evidence>
<protein>
    <recommendedName>
        <fullName evidence="4 13">Outer-membrane lipoprotein LolB</fullName>
    </recommendedName>
</protein>
<dbReference type="SUPFAM" id="SSF89392">
    <property type="entry name" value="Prokaryotic lipoproteins and lipoprotein localization factors"/>
    <property type="match status" value="1"/>
</dbReference>
<dbReference type="InterPro" id="IPR004565">
    <property type="entry name" value="OM_lipoprot_LolB"/>
</dbReference>
<evidence type="ECO:0000313" key="15">
    <source>
        <dbReference type="Proteomes" id="UP000005089"/>
    </source>
</evidence>
<dbReference type="HOGENOM" id="CLU_092816_3_0_4"/>
<evidence type="ECO:0000256" key="8">
    <source>
        <dbReference type="ARBA" id="ARBA00023136"/>
    </source>
</evidence>
<evidence type="ECO:0000256" key="13">
    <source>
        <dbReference type="HAMAP-Rule" id="MF_00233"/>
    </source>
</evidence>
<keyword evidence="6 13" id="KW-0732">Signal</keyword>
<dbReference type="NCBIfam" id="TIGR00548">
    <property type="entry name" value="lolB"/>
    <property type="match status" value="1"/>
</dbReference>
<keyword evidence="7 13" id="KW-0653">Protein transport</keyword>
<comment type="subcellular location">
    <subcellularLocation>
        <location evidence="1 13">Cell outer membrane</location>
        <topology evidence="1 13">Lipid-anchor</topology>
    </subcellularLocation>
</comment>
<dbReference type="GeneID" id="77134049"/>
<keyword evidence="9 13" id="KW-0564">Palmitate</keyword>
<evidence type="ECO:0000256" key="5">
    <source>
        <dbReference type="ARBA" id="ARBA00022448"/>
    </source>
</evidence>
<dbReference type="Gene3D" id="2.50.20.10">
    <property type="entry name" value="Lipoprotein localisation LolA/LolB/LppX"/>
    <property type="match status" value="1"/>
</dbReference>
<reference evidence="14 15" key="1">
    <citation type="submission" date="2009-02" db="EMBL/GenBank/DDBJ databases">
        <title>The Genome Sequence of Oxalobacter formigenes OXCC13.</title>
        <authorList>
            <consortium name="The Broad Institute Genome Sequencing Platform"/>
            <person name="Ward D."/>
            <person name="Young S.K."/>
            <person name="Kodira C.D."/>
            <person name="Zeng Q."/>
            <person name="Koehrsen M."/>
            <person name="Alvarado L."/>
            <person name="Berlin A."/>
            <person name="Borenstein D."/>
            <person name="Chen Z."/>
            <person name="Engels R."/>
            <person name="Freedman E."/>
            <person name="Gellesch M."/>
            <person name="Goldberg J."/>
            <person name="Griggs A."/>
            <person name="Gujja S."/>
            <person name="Heiman D."/>
            <person name="Hepburn T."/>
            <person name="Howarth C."/>
            <person name="Jen D."/>
            <person name="Larson L."/>
            <person name="Lewis B."/>
            <person name="Mehta T."/>
            <person name="Park D."/>
            <person name="Pearson M."/>
            <person name="Roberts A."/>
            <person name="Saif S."/>
            <person name="Shea T."/>
            <person name="Shenoy N."/>
            <person name="Sisk P."/>
            <person name="Stolte C."/>
            <person name="Sykes S."/>
            <person name="Walk T."/>
            <person name="White J."/>
            <person name="Yandava C."/>
            <person name="Allison M.J."/>
            <person name="Lander E."/>
            <person name="Nusbaum C."/>
            <person name="Galagan J."/>
            <person name="Birren B."/>
        </authorList>
    </citation>
    <scope>NUCLEOTIDE SEQUENCE [LARGE SCALE GENOMIC DNA]</scope>
    <source>
        <strain evidence="14 15">OXCC13</strain>
    </source>
</reference>
<dbReference type="eggNOG" id="COG3017">
    <property type="taxonomic scope" value="Bacteria"/>
</dbReference>
<dbReference type="RefSeq" id="WP_005882483.1">
    <property type="nucleotide sequence ID" value="NZ_CP019430.1"/>
</dbReference>
<organism evidence="14 15">
    <name type="scientific">Oxalobacter formigenes OXCC13</name>
    <dbReference type="NCBI Taxonomy" id="556269"/>
    <lineage>
        <taxon>Bacteria</taxon>
        <taxon>Pseudomonadati</taxon>
        <taxon>Pseudomonadota</taxon>
        <taxon>Betaproteobacteria</taxon>
        <taxon>Burkholderiales</taxon>
        <taxon>Oxalobacteraceae</taxon>
        <taxon>Oxalobacter</taxon>
    </lineage>
</organism>
<dbReference type="AlphaFoldDB" id="C3XCI5"/>
<evidence type="ECO:0000256" key="9">
    <source>
        <dbReference type="ARBA" id="ARBA00023139"/>
    </source>
</evidence>
<evidence type="ECO:0000256" key="3">
    <source>
        <dbReference type="ARBA" id="ARBA00011245"/>
    </source>
</evidence>
<evidence type="ECO:0000256" key="11">
    <source>
        <dbReference type="ARBA" id="ARBA00023237"/>
    </source>
</evidence>
<evidence type="ECO:0000256" key="12">
    <source>
        <dbReference type="ARBA" id="ARBA00023288"/>
    </source>
</evidence>
<evidence type="ECO:0000256" key="4">
    <source>
        <dbReference type="ARBA" id="ARBA00016202"/>
    </source>
</evidence>
<evidence type="ECO:0000256" key="7">
    <source>
        <dbReference type="ARBA" id="ARBA00022927"/>
    </source>
</evidence>
<dbReference type="CDD" id="cd16326">
    <property type="entry name" value="LolB"/>
    <property type="match status" value="1"/>
</dbReference>
<dbReference type="GO" id="GO:0015031">
    <property type="term" value="P:protein transport"/>
    <property type="evidence" value="ECO:0007669"/>
    <property type="project" value="UniProtKB-KW"/>
</dbReference>
<keyword evidence="8 13" id="KW-0472">Membrane</keyword>
<evidence type="ECO:0000256" key="6">
    <source>
        <dbReference type="ARBA" id="ARBA00022729"/>
    </source>
</evidence>
<gene>
    <name evidence="13 14" type="primary">lolB</name>
    <name evidence="14" type="ORF">OFBG_01939</name>
</gene>
<keyword evidence="11 13" id="KW-0998">Cell outer membrane</keyword>
<comment type="subunit">
    <text evidence="3 13">Monomer.</text>
</comment>
<dbReference type="GO" id="GO:0044874">
    <property type="term" value="P:lipoprotein localization to outer membrane"/>
    <property type="evidence" value="ECO:0007669"/>
    <property type="project" value="UniProtKB-UniRule"/>
</dbReference>
<accession>C3XCI5</accession>
<proteinExistence type="inferred from homology"/>
<keyword evidence="12 13" id="KW-0449">Lipoprotein</keyword>
<dbReference type="Pfam" id="PF03550">
    <property type="entry name" value="LolB"/>
    <property type="match status" value="1"/>
</dbReference>
<evidence type="ECO:0000313" key="14">
    <source>
        <dbReference type="EMBL" id="EEO30911.1"/>
    </source>
</evidence>
<keyword evidence="15" id="KW-1185">Reference proteome</keyword>
<keyword evidence="10 13" id="KW-0143">Chaperone</keyword>
<dbReference type="STRING" id="847.BRW83_0139"/>
<dbReference type="HAMAP" id="MF_00233">
    <property type="entry name" value="LolB"/>
    <property type="match status" value="1"/>
</dbReference>